<dbReference type="Gene3D" id="1.20.930.10">
    <property type="entry name" value="Conserved domain common to transcription factors TFIIS, elongin A, CRSP70"/>
    <property type="match status" value="1"/>
</dbReference>
<dbReference type="GO" id="GO:0016973">
    <property type="term" value="P:poly(A)+ mRNA export from nucleus"/>
    <property type="evidence" value="ECO:0007669"/>
    <property type="project" value="TreeGrafter"/>
</dbReference>
<organism evidence="6 7">
    <name type="scientific">Umbelopsis ramanniana AG</name>
    <dbReference type="NCBI Taxonomy" id="1314678"/>
    <lineage>
        <taxon>Eukaryota</taxon>
        <taxon>Fungi</taxon>
        <taxon>Fungi incertae sedis</taxon>
        <taxon>Mucoromycota</taxon>
        <taxon>Mucoromycotina</taxon>
        <taxon>Umbelopsidomycetes</taxon>
        <taxon>Umbelopsidales</taxon>
        <taxon>Umbelopsidaceae</taxon>
        <taxon>Umbelopsis</taxon>
    </lineage>
</organism>
<gene>
    <name evidence="6" type="ORF">K450DRAFT_235682</name>
</gene>
<dbReference type="Pfam" id="PF08711">
    <property type="entry name" value="Med26"/>
    <property type="match status" value="1"/>
</dbReference>
<comment type="similarity">
    <text evidence="2">Belongs to the IWS1 family.</text>
</comment>
<evidence type="ECO:0000256" key="2">
    <source>
        <dbReference type="ARBA" id="ARBA00037992"/>
    </source>
</evidence>
<evidence type="ECO:0000256" key="3">
    <source>
        <dbReference type="PROSITE-ProRule" id="PRU00649"/>
    </source>
</evidence>
<name>A0AAD5EB84_UMBRA</name>
<evidence type="ECO:0000259" key="5">
    <source>
        <dbReference type="PROSITE" id="PS51319"/>
    </source>
</evidence>
<accession>A0AAD5EB84</accession>
<reference evidence="6" key="1">
    <citation type="submission" date="2021-06" db="EMBL/GenBank/DDBJ databases">
        <authorList>
            <consortium name="DOE Joint Genome Institute"/>
            <person name="Mondo S.J."/>
            <person name="Amses K.R."/>
            <person name="Simmons D.R."/>
            <person name="Longcore J.E."/>
            <person name="Seto K."/>
            <person name="Alves G.H."/>
            <person name="Bonds A.E."/>
            <person name="Quandt C.A."/>
            <person name="Davis W.J."/>
            <person name="Chang Y."/>
            <person name="Letcher P.M."/>
            <person name="Powell M.J."/>
            <person name="Kuo A."/>
            <person name="Labutti K."/>
            <person name="Pangilinan J."/>
            <person name="Andreopoulos W."/>
            <person name="Tritt A."/>
            <person name="Riley R."/>
            <person name="Hundley H."/>
            <person name="Johnson J."/>
            <person name="Lipzen A."/>
            <person name="Barry K."/>
            <person name="Berbee M.L."/>
            <person name="Buchler N.E."/>
            <person name="Grigoriev I.V."/>
            <person name="Spatafora J.W."/>
            <person name="Stajich J.E."/>
            <person name="James T.Y."/>
        </authorList>
    </citation>
    <scope>NUCLEOTIDE SEQUENCE</scope>
    <source>
        <strain evidence="6">AG</strain>
    </source>
</reference>
<comment type="subcellular location">
    <subcellularLocation>
        <location evidence="3">Nucleus</location>
    </subcellularLocation>
</comment>
<dbReference type="InterPro" id="IPR017923">
    <property type="entry name" value="TFIIS_N"/>
</dbReference>
<dbReference type="PANTHER" id="PTHR46010:SF1">
    <property type="entry name" value="PROTEIN IWS1 HOMOLOG"/>
    <property type="match status" value="1"/>
</dbReference>
<feature type="domain" description="TFIIS N-terminal" evidence="5">
    <location>
        <begin position="229"/>
        <end position="306"/>
    </location>
</feature>
<feature type="compositionally biased region" description="Basic and acidic residues" evidence="4">
    <location>
        <begin position="102"/>
        <end position="114"/>
    </location>
</feature>
<sequence>MSYEEETSQAAINRELFSESEDGISDLDDDNQDNDLGNEAGNTDTTKPYDNDNVDAPSAHAVQDDDYDEGEANDGEDGDSQPAPRPKLPSFKKRQRDDNEESGEKIDLSEEIRMQKQKRARTEDDVESEEQGEVDPQQAMRDELDREFALALSSGKRKKKKVDEYELEKNTDEMMATLRDRMKDAAYNDIAANEDKRPAISKLKMLNTVTAALTKTNLHEQFLENQILEAIKLWLEPLPDGSLPSLDIQNDMLDILAKLPIRTDNLRESGVGRVMFFYTKCPRIEPKVKRVADQLVAKWSRPILRRSADYREKRLQTKEYHEDDRNFYRRPRYTAPTEEDESESSNTVHARIPQALASDFEIVPQSTVRADRMKGKNEGKFKRLKDTMRAIKTGPKRMTPKVSIEGKGVTW</sequence>
<evidence type="ECO:0000256" key="1">
    <source>
        <dbReference type="ARBA" id="ARBA00037349"/>
    </source>
</evidence>
<feature type="compositionally biased region" description="Acidic residues" evidence="4">
    <location>
        <begin position="18"/>
        <end position="33"/>
    </location>
</feature>
<protein>
    <recommendedName>
        <fullName evidence="5">TFIIS N-terminal domain-containing protein</fullName>
    </recommendedName>
</protein>
<feature type="compositionally biased region" description="Acidic residues" evidence="4">
    <location>
        <begin position="124"/>
        <end position="133"/>
    </location>
</feature>
<dbReference type="GeneID" id="75913478"/>
<dbReference type="AlphaFoldDB" id="A0AAD5EB84"/>
<dbReference type="InterPro" id="IPR051037">
    <property type="entry name" value="RNAPII_TF_IWS1"/>
</dbReference>
<keyword evidence="7" id="KW-1185">Reference proteome</keyword>
<dbReference type="InterPro" id="IPR035441">
    <property type="entry name" value="TFIIS/LEDGF_dom_sf"/>
</dbReference>
<comment type="caution">
    <text evidence="6">The sequence shown here is derived from an EMBL/GenBank/DDBJ whole genome shotgun (WGS) entry which is preliminary data.</text>
</comment>
<dbReference type="Proteomes" id="UP001206595">
    <property type="component" value="Unassembled WGS sequence"/>
</dbReference>
<keyword evidence="3" id="KW-0539">Nucleus</keyword>
<proteinExistence type="inferred from homology"/>
<comment type="function">
    <text evidence="1">Transcription factor involved in RNA polymerase II transcription regulation. May function in both SPT15/TBP post-recruitment and recruitment steps of transcription.</text>
</comment>
<evidence type="ECO:0000256" key="4">
    <source>
        <dbReference type="SAM" id="MobiDB-lite"/>
    </source>
</evidence>
<reference evidence="6" key="2">
    <citation type="journal article" date="2022" name="Proc. Natl. Acad. Sci. U.S.A.">
        <title>Diploid-dominant life cycles characterize the early evolution of Fungi.</title>
        <authorList>
            <person name="Amses K.R."/>
            <person name="Simmons D.R."/>
            <person name="Longcore J.E."/>
            <person name="Mondo S.J."/>
            <person name="Seto K."/>
            <person name="Jeronimo G.H."/>
            <person name="Bonds A.E."/>
            <person name="Quandt C.A."/>
            <person name="Davis W.J."/>
            <person name="Chang Y."/>
            <person name="Federici B.A."/>
            <person name="Kuo A."/>
            <person name="LaButti K."/>
            <person name="Pangilinan J."/>
            <person name="Andreopoulos W."/>
            <person name="Tritt A."/>
            <person name="Riley R."/>
            <person name="Hundley H."/>
            <person name="Johnson J."/>
            <person name="Lipzen A."/>
            <person name="Barry K."/>
            <person name="Lang B.F."/>
            <person name="Cuomo C.A."/>
            <person name="Buchler N.E."/>
            <person name="Grigoriev I.V."/>
            <person name="Spatafora J.W."/>
            <person name="Stajich J.E."/>
            <person name="James T.Y."/>
        </authorList>
    </citation>
    <scope>NUCLEOTIDE SEQUENCE</scope>
    <source>
        <strain evidence="6">AG</strain>
    </source>
</reference>
<feature type="compositionally biased region" description="Acidic residues" evidence="4">
    <location>
        <begin position="64"/>
        <end position="79"/>
    </location>
</feature>
<evidence type="ECO:0000313" key="6">
    <source>
        <dbReference type="EMBL" id="KAI8580731.1"/>
    </source>
</evidence>
<dbReference type="EMBL" id="MU620910">
    <property type="protein sequence ID" value="KAI8580731.1"/>
    <property type="molecule type" value="Genomic_DNA"/>
</dbReference>
<dbReference type="PANTHER" id="PTHR46010">
    <property type="entry name" value="PROTEIN IWS1 HOMOLOG"/>
    <property type="match status" value="1"/>
</dbReference>
<dbReference type="GO" id="GO:0005634">
    <property type="term" value="C:nucleus"/>
    <property type="evidence" value="ECO:0007669"/>
    <property type="project" value="UniProtKB-SubCell"/>
</dbReference>
<dbReference type="RefSeq" id="XP_051445735.1">
    <property type="nucleotide sequence ID" value="XM_051588133.1"/>
</dbReference>
<dbReference type="SUPFAM" id="SSF47676">
    <property type="entry name" value="Conserved domain common to transcription factors TFIIS, elongin A, CRSP70"/>
    <property type="match status" value="1"/>
</dbReference>
<evidence type="ECO:0000313" key="7">
    <source>
        <dbReference type="Proteomes" id="UP001206595"/>
    </source>
</evidence>
<dbReference type="PROSITE" id="PS51319">
    <property type="entry name" value="TFIIS_N"/>
    <property type="match status" value="1"/>
</dbReference>
<feature type="region of interest" description="Disordered" evidence="4">
    <location>
        <begin position="1"/>
        <end position="141"/>
    </location>
</feature>
<feature type="region of interest" description="Disordered" evidence="4">
    <location>
        <begin position="326"/>
        <end position="348"/>
    </location>
</feature>